<dbReference type="Gene3D" id="2.40.420.20">
    <property type="match status" value="1"/>
</dbReference>
<evidence type="ECO:0000259" key="6">
    <source>
        <dbReference type="Pfam" id="PF25975"/>
    </source>
</evidence>
<dbReference type="GO" id="GO:0015679">
    <property type="term" value="P:plasma membrane copper ion transport"/>
    <property type="evidence" value="ECO:0007669"/>
    <property type="project" value="TreeGrafter"/>
</dbReference>
<dbReference type="Proteomes" id="UP000315700">
    <property type="component" value="Chromosome"/>
</dbReference>
<dbReference type="Gene3D" id="1.10.287.470">
    <property type="entry name" value="Helix hairpin bin"/>
    <property type="match status" value="1"/>
</dbReference>
<evidence type="ECO:0000256" key="3">
    <source>
        <dbReference type="SAM" id="MobiDB-lite"/>
    </source>
</evidence>
<organism evidence="7 8">
    <name type="scientific">Caulifigura coniformis</name>
    <dbReference type="NCBI Taxonomy" id="2527983"/>
    <lineage>
        <taxon>Bacteria</taxon>
        <taxon>Pseudomonadati</taxon>
        <taxon>Planctomycetota</taxon>
        <taxon>Planctomycetia</taxon>
        <taxon>Planctomycetales</taxon>
        <taxon>Planctomycetaceae</taxon>
        <taxon>Caulifigura</taxon>
    </lineage>
</organism>
<name>A0A517SCR4_9PLAN</name>
<dbReference type="GO" id="GO:0046914">
    <property type="term" value="F:transition metal ion binding"/>
    <property type="evidence" value="ECO:0007669"/>
    <property type="project" value="TreeGrafter"/>
</dbReference>
<gene>
    <name evidence="7" type="primary">czcB_2</name>
    <name evidence="7" type="ORF">Pan44_19460</name>
</gene>
<dbReference type="InParanoid" id="A0A517SCR4"/>
<dbReference type="Gene3D" id="2.40.30.170">
    <property type="match status" value="1"/>
</dbReference>
<dbReference type="GO" id="GO:0060003">
    <property type="term" value="P:copper ion export"/>
    <property type="evidence" value="ECO:0007669"/>
    <property type="project" value="TreeGrafter"/>
</dbReference>
<accession>A0A517SCR4</accession>
<feature type="region of interest" description="Disordered" evidence="3">
    <location>
        <begin position="1"/>
        <end position="25"/>
    </location>
</feature>
<sequence>MSVSTLDGSPSIPVPPATLPPAATQPARSWARRAAGMLPNIVVFSGLGAVLYFGHRTGWELPRLSAIVGTAAAPTDDWCEEHLVPESQCVECNKDLFPRPKEFGFCRTHGVAECVLDHPELAQTHEAPQLPKYDTAKAISLLPRPENNSRNTLHKMLVQFASAQAAAKAGIDVDVVQERSITEALASSGEVRFDPTRVAHLSTKAPGSVAAVLKKKGDRVKAGEVVALIDAASVGQAKSQLLQAIVQMQLTETTVERLKGATANGAISKKSLIEAESEHKQAEIAFLAARQTLSNLGFVVPADVERHDAKQVSEELQLLGVPAEIEIPNGGRQLANLLPMRSVFEGTIVAADVARGEVVDAAKSLFTVADPSSMWLILNVRQEDARLVKEGLPVAFQPDDGTPEVRGCVSWLSPVVDERTRTLEVRVAIENADGRLRDNTFGTGRIILREEPNAITVPLKSVQSTSDAHFVFVRDKDYLKEGAHKVFHVRQVRIGGKNGDHIELLAGVLPGEIVATEGSGAILAQLLRSSFGAGCGCHEE</sequence>
<dbReference type="AlphaFoldDB" id="A0A517SCR4"/>
<dbReference type="PANTHER" id="PTHR30097:SF4">
    <property type="entry name" value="SLR6042 PROTEIN"/>
    <property type="match status" value="1"/>
</dbReference>
<keyword evidence="2" id="KW-0813">Transport</keyword>
<dbReference type="Pfam" id="PF25973">
    <property type="entry name" value="BSH_CzcB"/>
    <property type="match status" value="1"/>
</dbReference>
<proteinExistence type="inferred from homology"/>
<comment type="similarity">
    <text evidence="1">Belongs to the membrane fusion protein (MFP) (TC 8.A.1) family.</text>
</comment>
<evidence type="ECO:0000313" key="7">
    <source>
        <dbReference type="EMBL" id="QDT53920.1"/>
    </source>
</evidence>
<dbReference type="InterPro" id="IPR058649">
    <property type="entry name" value="CzcB_C"/>
</dbReference>
<evidence type="ECO:0000259" key="4">
    <source>
        <dbReference type="Pfam" id="PF25954"/>
    </source>
</evidence>
<keyword evidence="8" id="KW-1185">Reference proteome</keyword>
<dbReference type="PANTHER" id="PTHR30097">
    <property type="entry name" value="CATION EFFLUX SYSTEM PROTEIN CUSB"/>
    <property type="match status" value="1"/>
</dbReference>
<evidence type="ECO:0000259" key="5">
    <source>
        <dbReference type="Pfam" id="PF25973"/>
    </source>
</evidence>
<dbReference type="Pfam" id="PF25954">
    <property type="entry name" value="Beta-barrel_RND_2"/>
    <property type="match status" value="1"/>
</dbReference>
<evidence type="ECO:0000256" key="2">
    <source>
        <dbReference type="ARBA" id="ARBA00022448"/>
    </source>
</evidence>
<dbReference type="SUPFAM" id="SSF111369">
    <property type="entry name" value="HlyD-like secretion proteins"/>
    <property type="match status" value="2"/>
</dbReference>
<dbReference type="Pfam" id="PF25975">
    <property type="entry name" value="CzcB_C"/>
    <property type="match status" value="1"/>
</dbReference>
<evidence type="ECO:0000256" key="1">
    <source>
        <dbReference type="ARBA" id="ARBA00009477"/>
    </source>
</evidence>
<reference evidence="7 8" key="1">
    <citation type="submission" date="2019-02" db="EMBL/GenBank/DDBJ databases">
        <title>Deep-cultivation of Planctomycetes and their phenomic and genomic characterization uncovers novel biology.</title>
        <authorList>
            <person name="Wiegand S."/>
            <person name="Jogler M."/>
            <person name="Boedeker C."/>
            <person name="Pinto D."/>
            <person name="Vollmers J."/>
            <person name="Rivas-Marin E."/>
            <person name="Kohn T."/>
            <person name="Peeters S.H."/>
            <person name="Heuer A."/>
            <person name="Rast P."/>
            <person name="Oberbeckmann S."/>
            <person name="Bunk B."/>
            <person name="Jeske O."/>
            <person name="Meyerdierks A."/>
            <person name="Storesund J.E."/>
            <person name="Kallscheuer N."/>
            <person name="Luecker S."/>
            <person name="Lage O.M."/>
            <person name="Pohl T."/>
            <person name="Merkel B.J."/>
            <person name="Hornburger P."/>
            <person name="Mueller R.-W."/>
            <person name="Bruemmer F."/>
            <person name="Labrenz M."/>
            <person name="Spormann A.M."/>
            <person name="Op den Camp H."/>
            <person name="Overmann J."/>
            <person name="Amann R."/>
            <person name="Jetten M.S.M."/>
            <person name="Mascher T."/>
            <person name="Medema M.H."/>
            <person name="Devos D.P."/>
            <person name="Kaster A.-K."/>
            <person name="Ovreas L."/>
            <person name="Rohde M."/>
            <person name="Galperin M.Y."/>
            <person name="Jogler C."/>
        </authorList>
    </citation>
    <scope>NUCLEOTIDE SEQUENCE [LARGE SCALE GENOMIC DNA]</scope>
    <source>
        <strain evidence="7 8">Pan44</strain>
    </source>
</reference>
<dbReference type="GO" id="GO:0030288">
    <property type="term" value="C:outer membrane-bounded periplasmic space"/>
    <property type="evidence" value="ECO:0007669"/>
    <property type="project" value="TreeGrafter"/>
</dbReference>
<feature type="domain" description="CzcB-like C-terminal circularly permuted SH3-like" evidence="6">
    <location>
        <begin position="455"/>
        <end position="519"/>
    </location>
</feature>
<protein>
    <submittedName>
        <fullName evidence="7">Cobalt-zinc-cadmium resistance protein CzcB</fullName>
    </submittedName>
</protein>
<feature type="domain" description="CusB-like beta-barrel" evidence="4">
    <location>
        <begin position="374"/>
        <end position="444"/>
    </location>
</feature>
<dbReference type="InterPro" id="IPR058792">
    <property type="entry name" value="Beta-barrel_RND_2"/>
</dbReference>
<dbReference type="EMBL" id="CP036271">
    <property type="protein sequence ID" value="QDT53920.1"/>
    <property type="molecule type" value="Genomic_DNA"/>
</dbReference>
<evidence type="ECO:0000313" key="8">
    <source>
        <dbReference type="Proteomes" id="UP000315700"/>
    </source>
</evidence>
<feature type="domain" description="CzcB-like barrel-sandwich hybrid" evidence="5">
    <location>
        <begin position="197"/>
        <end position="370"/>
    </location>
</feature>
<dbReference type="KEGG" id="ccos:Pan44_19460"/>
<dbReference type="FunFam" id="2.40.30.170:FF:000010">
    <property type="entry name" value="Efflux RND transporter periplasmic adaptor subunit"/>
    <property type="match status" value="1"/>
</dbReference>
<dbReference type="InterPro" id="IPR051909">
    <property type="entry name" value="MFP_Cation_Efflux"/>
</dbReference>
<dbReference type="InterPro" id="IPR058647">
    <property type="entry name" value="BSH_CzcB-like"/>
</dbReference>